<feature type="transmembrane region" description="Helical" evidence="2">
    <location>
        <begin position="112"/>
        <end position="131"/>
    </location>
</feature>
<feature type="transmembrane region" description="Helical" evidence="2">
    <location>
        <begin position="12"/>
        <end position="35"/>
    </location>
</feature>
<protein>
    <submittedName>
        <fullName evidence="3">Uncharacterized protein</fullName>
    </submittedName>
</protein>
<comment type="caution">
    <text evidence="3">The sequence shown here is derived from an EMBL/GenBank/DDBJ whole genome shotgun (WGS) entry which is preliminary data.</text>
</comment>
<dbReference type="EMBL" id="JACGCI010000053">
    <property type="protein sequence ID" value="KAF6750918.1"/>
    <property type="molecule type" value="Genomic_DNA"/>
</dbReference>
<feature type="region of interest" description="Disordered" evidence="1">
    <location>
        <begin position="58"/>
        <end position="77"/>
    </location>
</feature>
<accession>A0A8H6M0I4</accession>
<name>A0A8H6M0I4_9AGAR</name>
<organism evidence="3 4">
    <name type="scientific">Ephemerocybe angulata</name>
    <dbReference type="NCBI Taxonomy" id="980116"/>
    <lineage>
        <taxon>Eukaryota</taxon>
        <taxon>Fungi</taxon>
        <taxon>Dikarya</taxon>
        <taxon>Basidiomycota</taxon>
        <taxon>Agaricomycotina</taxon>
        <taxon>Agaricomycetes</taxon>
        <taxon>Agaricomycetidae</taxon>
        <taxon>Agaricales</taxon>
        <taxon>Agaricineae</taxon>
        <taxon>Psathyrellaceae</taxon>
        <taxon>Ephemerocybe</taxon>
    </lineage>
</organism>
<evidence type="ECO:0000256" key="2">
    <source>
        <dbReference type="SAM" id="Phobius"/>
    </source>
</evidence>
<evidence type="ECO:0000313" key="3">
    <source>
        <dbReference type="EMBL" id="KAF6750918.1"/>
    </source>
</evidence>
<keyword evidence="2" id="KW-0472">Membrane</keyword>
<dbReference type="Proteomes" id="UP000521943">
    <property type="component" value="Unassembled WGS sequence"/>
</dbReference>
<reference evidence="3 4" key="1">
    <citation type="submission" date="2020-07" db="EMBL/GenBank/DDBJ databases">
        <title>Comparative genomics of pyrophilous fungi reveals a link between fire events and developmental genes.</title>
        <authorList>
            <consortium name="DOE Joint Genome Institute"/>
            <person name="Steindorff A.S."/>
            <person name="Carver A."/>
            <person name="Calhoun S."/>
            <person name="Stillman K."/>
            <person name="Liu H."/>
            <person name="Lipzen A."/>
            <person name="Pangilinan J."/>
            <person name="Labutti K."/>
            <person name="Bruns T.D."/>
            <person name="Grigoriev I.V."/>
        </authorList>
    </citation>
    <scope>NUCLEOTIDE SEQUENCE [LARGE SCALE GENOMIC DNA]</scope>
    <source>
        <strain evidence="3 4">CBS 144469</strain>
    </source>
</reference>
<keyword evidence="2" id="KW-1133">Transmembrane helix</keyword>
<evidence type="ECO:0000256" key="1">
    <source>
        <dbReference type="SAM" id="MobiDB-lite"/>
    </source>
</evidence>
<sequence>MKTGLAVVFTVWAGWCSLFRWVPTLWGIIGLFLVLPYTSLEAHHPRLEVTSVSTFASTTRSDPRAPPPSHPFPCPRPPLKLSHYRTNHFPSRIATASALVPRTTHRPTTTTLPILVPGSSSIVLLSLYVRMRKDKARVFRF</sequence>
<gene>
    <name evidence="3" type="ORF">DFP72DRAFT_501659</name>
</gene>
<evidence type="ECO:0000313" key="4">
    <source>
        <dbReference type="Proteomes" id="UP000521943"/>
    </source>
</evidence>
<keyword evidence="4" id="KW-1185">Reference proteome</keyword>
<proteinExistence type="predicted"/>
<feature type="compositionally biased region" description="Pro residues" evidence="1">
    <location>
        <begin position="64"/>
        <end position="77"/>
    </location>
</feature>
<dbReference type="AlphaFoldDB" id="A0A8H6M0I4"/>
<keyword evidence="2" id="KW-0812">Transmembrane</keyword>